<gene>
    <name evidence="6" type="ORF">FRX31_027960</name>
</gene>
<protein>
    <recommendedName>
        <fullName evidence="5">NAC domain-containing protein</fullName>
    </recommendedName>
</protein>
<dbReference type="InterPro" id="IPR003441">
    <property type="entry name" value="NAC-dom"/>
</dbReference>
<dbReference type="InterPro" id="IPR036093">
    <property type="entry name" value="NAC_dom_sf"/>
</dbReference>
<dbReference type="SUPFAM" id="SSF101941">
    <property type="entry name" value="NAC domain"/>
    <property type="match status" value="1"/>
</dbReference>
<evidence type="ECO:0000313" key="7">
    <source>
        <dbReference type="Proteomes" id="UP000554482"/>
    </source>
</evidence>
<reference evidence="6 7" key="1">
    <citation type="submission" date="2020-06" db="EMBL/GenBank/DDBJ databases">
        <title>Transcriptomic and genomic resources for Thalictrum thalictroides and T. hernandezii: Facilitating candidate gene discovery in an emerging model plant lineage.</title>
        <authorList>
            <person name="Arias T."/>
            <person name="Riano-Pachon D.M."/>
            <person name="Di Stilio V.S."/>
        </authorList>
    </citation>
    <scope>NUCLEOTIDE SEQUENCE [LARGE SCALE GENOMIC DNA]</scope>
    <source>
        <strain evidence="7">cv. WT478/WT964</strain>
        <tissue evidence="6">Leaves</tissue>
    </source>
</reference>
<keyword evidence="4" id="KW-0539">Nucleus</keyword>
<dbReference type="EMBL" id="JABWDY010034708">
    <property type="protein sequence ID" value="KAF5182461.1"/>
    <property type="molecule type" value="Genomic_DNA"/>
</dbReference>
<dbReference type="PROSITE" id="PS51005">
    <property type="entry name" value="NAC"/>
    <property type="match status" value="1"/>
</dbReference>
<dbReference type="PANTHER" id="PTHR31719:SF201">
    <property type="entry name" value="NAC TRANSCRIPTION FACTOR 47"/>
    <property type="match status" value="1"/>
</dbReference>
<evidence type="ECO:0000256" key="1">
    <source>
        <dbReference type="ARBA" id="ARBA00023015"/>
    </source>
</evidence>
<proteinExistence type="predicted"/>
<keyword evidence="1" id="KW-0805">Transcription regulation</keyword>
<dbReference type="Gene3D" id="2.170.150.80">
    <property type="entry name" value="NAC domain"/>
    <property type="match status" value="1"/>
</dbReference>
<dbReference type="AlphaFoldDB" id="A0A7J6VCU6"/>
<comment type="caution">
    <text evidence="6">The sequence shown here is derived from an EMBL/GenBank/DDBJ whole genome shotgun (WGS) entry which is preliminary data.</text>
</comment>
<dbReference type="OrthoDB" id="1592334at2759"/>
<keyword evidence="2" id="KW-0238">DNA-binding</keyword>
<organism evidence="6 7">
    <name type="scientific">Thalictrum thalictroides</name>
    <name type="common">Rue-anemone</name>
    <name type="synonym">Anemone thalictroides</name>
    <dbReference type="NCBI Taxonomy" id="46969"/>
    <lineage>
        <taxon>Eukaryota</taxon>
        <taxon>Viridiplantae</taxon>
        <taxon>Streptophyta</taxon>
        <taxon>Embryophyta</taxon>
        <taxon>Tracheophyta</taxon>
        <taxon>Spermatophyta</taxon>
        <taxon>Magnoliopsida</taxon>
        <taxon>Ranunculales</taxon>
        <taxon>Ranunculaceae</taxon>
        <taxon>Thalictroideae</taxon>
        <taxon>Thalictrum</taxon>
    </lineage>
</organism>
<feature type="domain" description="NAC" evidence="5">
    <location>
        <begin position="1"/>
        <end position="122"/>
    </location>
</feature>
<evidence type="ECO:0000256" key="2">
    <source>
        <dbReference type="ARBA" id="ARBA00023125"/>
    </source>
</evidence>
<dbReference type="Proteomes" id="UP000554482">
    <property type="component" value="Unassembled WGS sequence"/>
</dbReference>
<accession>A0A7J6VCU6</accession>
<evidence type="ECO:0000313" key="6">
    <source>
        <dbReference type="EMBL" id="KAF5182461.1"/>
    </source>
</evidence>
<evidence type="ECO:0000256" key="4">
    <source>
        <dbReference type="ARBA" id="ARBA00023242"/>
    </source>
</evidence>
<keyword evidence="3" id="KW-0804">Transcription</keyword>
<keyword evidence="7" id="KW-1185">Reference proteome</keyword>
<evidence type="ECO:0000256" key="3">
    <source>
        <dbReference type="ARBA" id="ARBA00023163"/>
    </source>
</evidence>
<dbReference type="GO" id="GO:0006355">
    <property type="term" value="P:regulation of DNA-templated transcription"/>
    <property type="evidence" value="ECO:0007669"/>
    <property type="project" value="InterPro"/>
</dbReference>
<dbReference type="PANTHER" id="PTHR31719">
    <property type="entry name" value="NAC TRANSCRIPTION FACTOR 56"/>
    <property type="match status" value="1"/>
</dbReference>
<evidence type="ECO:0000259" key="5">
    <source>
        <dbReference type="PROSITE" id="PS51005"/>
    </source>
</evidence>
<dbReference type="GO" id="GO:0003677">
    <property type="term" value="F:DNA binding"/>
    <property type="evidence" value="ECO:0007669"/>
    <property type="project" value="UniProtKB-KW"/>
</dbReference>
<sequence length="133" mass="15088">MSDVPPGFIAIPTEHGDLFLAIGFKFAPKDVELVKSYLKNKVYGRSMPCEVAERDNQILDMNHDKVLAYKNVLVFYQGDSPNGVMSKYVVEEYRLNPKVTAAHDINIRNNIEKLVLCKVQFQDIGDHDEESTV</sequence>
<name>A0A7J6VCU6_THATH</name>